<accession>A0A2T4TV11</accession>
<evidence type="ECO:0000313" key="3">
    <source>
        <dbReference type="Proteomes" id="UP000241436"/>
    </source>
</evidence>
<feature type="domain" description="Integrase catalytic" evidence="1">
    <location>
        <begin position="35"/>
        <end position="112"/>
    </location>
</feature>
<proteinExistence type="predicted"/>
<dbReference type="PANTHER" id="PTHR46889">
    <property type="entry name" value="TRANSPOSASE INSF FOR INSERTION SEQUENCE IS3B-RELATED"/>
    <property type="match status" value="1"/>
</dbReference>
<dbReference type="Pfam" id="PF00665">
    <property type="entry name" value="rve"/>
    <property type="match status" value="1"/>
</dbReference>
<gene>
    <name evidence="2" type="ORF">CLG94_12085</name>
</gene>
<reference evidence="3" key="2">
    <citation type="journal article" date="2018" name="Environ. Microbiol.">
        <title>Bloom of a denitrifying methanotroph, 'Candidatus Methylomirabilis limnetica', in a deep stratified lake.</title>
        <authorList>
            <person name="Graf J.S."/>
            <person name="Mayr M.J."/>
            <person name="Marchant H.K."/>
            <person name="Tienken D."/>
            <person name="Hach P.F."/>
            <person name="Brand A."/>
            <person name="Schubert C.J."/>
            <person name="Kuypers M.M."/>
            <person name="Milucka J."/>
        </authorList>
    </citation>
    <scope>NUCLEOTIDE SEQUENCE [LARGE SCALE GENOMIC DNA]</scope>
    <source>
        <strain evidence="3">Zug</strain>
    </source>
</reference>
<name>A0A2T4TV11_9BACT</name>
<sequence length="120" mass="13449">MRCKQTKKFTVTTDSRHTLPVTENVLDQQFKSAPPNSVRVSDMTYTPTDEGWLSLAGHKDLSNGEIVGYAMGERMTKNLVSQSLCRAVTSKRPVRGLIHHSDRGSQYCSYEYLHQGPTST</sequence>
<organism evidence="2 3">
    <name type="scientific">Candidatus Methylomirabilis limnetica</name>
    <dbReference type="NCBI Taxonomy" id="2033718"/>
    <lineage>
        <taxon>Bacteria</taxon>
        <taxon>Candidatus Methylomirabilota</taxon>
        <taxon>Candidatus Methylomirabilia</taxon>
        <taxon>Candidatus Methylomirabilales</taxon>
        <taxon>Candidatus Methylomirabilaceae</taxon>
        <taxon>Candidatus Methylomirabilis</taxon>
    </lineage>
</organism>
<dbReference type="AlphaFoldDB" id="A0A2T4TV11"/>
<dbReference type="InterPro" id="IPR012337">
    <property type="entry name" value="RNaseH-like_sf"/>
</dbReference>
<dbReference type="PANTHER" id="PTHR46889:SF4">
    <property type="entry name" value="TRANSPOSASE INSO FOR INSERTION SEQUENCE ELEMENT IS911B-RELATED"/>
    <property type="match status" value="1"/>
</dbReference>
<comment type="caution">
    <text evidence="2">The sequence shown here is derived from an EMBL/GenBank/DDBJ whole genome shotgun (WGS) entry which is preliminary data.</text>
</comment>
<dbReference type="EMBL" id="NVQC01000036">
    <property type="protein sequence ID" value="PTL34957.1"/>
    <property type="molecule type" value="Genomic_DNA"/>
</dbReference>
<dbReference type="Proteomes" id="UP000241436">
    <property type="component" value="Unassembled WGS sequence"/>
</dbReference>
<evidence type="ECO:0000259" key="1">
    <source>
        <dbReference type="Pfam" id="PF00665"/>
    </source>
</evidence>
<keyword evidence="3" id="KW-1185">Reference proteome</keyword>
<evidence type="ECO:0000313" key="2">
    <source>
        <dbReference type="EMBL" id="PTL34957.1"/>
    </source>
</evidence>
<reference evidence="2 3" key="1">
    <citation type="submission" date="2017-09" db="EMBL/GenBank/DDBJ databases">
        <title>Bloom of a denitrifying methanotroph, Candidatus Methylomirabilis limnetica, in a deep stratified lake.</title>
        <authorList>
            <person name="Graf J.S."/>
            <person name="Marchant H.K."/>
            <person name="Tienken D."/>
            <person name="Hach P.F."/>
            <person name="Brand A."/>
            <person name="Schubert C.J."/>
            <person name="Kuypers M.M."/>
            <person name="Milucka J."/>
        </authorList>
    </citation>
    <scope>NUCLEOTIDE SEQUENCE [LARGE SCALE GENOMIC DNA]</scope>
    <source>
        <strain evidence="2 3">Zug</strain>
    </source>
</reference>
<dbReference type="InterPro" id="IPR050900">
    <property type="entry name" value="Transposase_IS3/IS150/IS904"/>
</dbReference>
<dbReference type="GO" id="GO:0015074">
    <property type="term" value="P:DNA integration"/>
    <property type="evidence" value="ECO:0007669"/>
    <property type="project" value="InterPro"/>
</dbReference>
<protein>
    <recommendedName>
        <fullName evidence="1">Integrase catalytic domain-containing protein</fullName>
    </recommendedName>
</protein>
<dbReference type="SUPFAM" id="SSF53098">
    <property type="entry name" value="Ribonuclease H-like"/>
    <property type="match status" value="1"/>
</dbReference>
<dbReference type="InterPro" id="IPR001584">
    <property type="entry name" value="Integrase_cat-core"/>
</dbReference>